<dbReference type="Proteomes" id="UP001154114">
    <property type="component" value="Chromosome 2"/>
</dbReference>
<reference evidence="1" key="1">
    <citation type="submission" date="2021-12" db="EMBL/GenBank/DDBJ databases">
        <authorList>
            <person name="King R."/>
        </authorList>
    </citation>
    <scope>NUCLEOTIDE SEQUENCE</scope>
</reference>
<organism evidence="1 2">
    <name type="scientific">Chrysodeixis includens</name>
    <name type="common">Soybean looper</name>
    <name type="synonym">Pseudoplusia includens</name>
    <dbReference type="NCBI Taxonomy" id="689277"/>
    <lineage>
        <taxon>Eukaryota</taxon>
        <taxon>Metazoa</taxon>
        <taxon>Ecdysozoa</taxon>
        <taxon>Arthropoda</taxon>
        <taxon>Hexapoda</taxon>
        <taxon>Insecta</taxon>
        <taxon>Pterygota</taxon>
        <taxon>Neoptera</taxon>
        <taxon>Endopterygota</taxon>
        <taxon>Lepidoptera</taxon>
        <taxon>Glossata</taxon>
        <taxon>Ditrysia</taxon>
        <taxon>Noctuoidea</taxon>
        <taxon>Noctuidae</taxon>
        <taxon>Plusiinae</taxon>
        <taxon>Chrysodeixis</taxon>
    </lineage>
</organism>
<keyword evidence="2" id="KW-1185">Reference proteome</keyword>
<evidence type="ECO:0000313" key="1">
    <source>
        <dbReference type="EMBL" id="CAD0194903.1"/>
    </source>
</evidence>
<protein>
    <submittedName>
        <fullName evidence="1">Uncharacterized protein</fullName>
    </submittedName>
</protein>
<accession>A0A9N8KYR6</accession>
<gene>
    <name evidence="1" type="ORF">CINC_LOCUS5753</name>
</gene>
<sequence length="122" mass="14432">MQEVTQMSSDILTKGRQTFFPFLELSVTTAQALNTYNFFKDNGIVDCQSLIGWLKGTMECFGKHYIVQYNINRRRREEGKDNKQMECMLPIYVKVQKMLINGMNVCHLEYSRYYTIIFMIET</sequence>
<name>A0A9N8KYR6_CHRIL</name>
<proteinExistence type="predicted"/>
<evidence type="ECO:0000313" key="2">
    <source>
        <dbReference type="Proteomes" id="UP001154114"/>
    </source>
</evidence>
<dbReference type="OrthoDB" id="7477261at2759"/>
<dbReference type="AlphaFoldDB" id="A0A9N8KYR6"/>
<dbReference type="EMBL" id="LR824005">
    <property type="protein sequence ID" value="CAD0194903.1"/>
    <property type="molecule type" value="Genomic_DNA"/>
</dbReference>